<dbReference type="Proteomes" id="UP001215598">
    <property type="component" value="Unassembled WGS sequence"/>
</dbReference>
<evidence type="ECO:0000313" key="1">
    <source>
        <dbReference type="EMBL" id="KAJ7728070.1"/>
    </source>
</evidence>
<dbReference type="AlphaFoldDB" id="A0AAD7HV97"/>
<accession>A0AAD7HV97</accession>
<dbReference type="EMBL" id="JARKIB010000175">
    <property type="protein sequence ID" value="KAJ7728070.1"/>
    <property type="molecule type" value="Genomic_DNA"/>
</dbReference>
<protein>
    <submittedName>
        <fullName evidence="1">Uncharacterized protein</fullName>
    </submittedName>
</protein>
<organism evidence="1 2">
    <name type="scientific">Mycena metata</name>
    <dbReference type="NCBI Taxonomy" id="1033252"/>
    <lineage>
        <taxon>Eukaryota</taxon>
        <taxon>Fungi</taxon>
        <taxon>Dikarya</taxon>
        <taxon>Basidiomycota</taxon>
        <taxon>Agaricomycotina</taxon>
        <taxon>Agaricomycetes</taxon>
        <taxon>Agaricomycetidae</taxon>
        <taxon>Agaricales</taxon>
        <taxon>Marasmiineae</taxon>
        <taxon>Mycenaceae</taxon>
        <taxon>Mycena</taxon>
    </lineage>
</organism>
<gene>
    <name evidence="1" type="ORF">B0H16DRAFT_1734841</name>
</gene>
<reference evidence="1" key="1">
    <citation type="submission" date="2023-03" db="EMBL/GenBank/DDBJ databases">
        <title>Massive genome expansion in bonnet fungi (Mycena s.s.) driven by repeated elements and novel gene families across ecological guilds.</title>
        <authorList>
            <consortium name="Lawrence Berkeley National Laboratory"/>
            <person name="Harder C.B."/>
            <person name="Miyauchi S."/>
            <person name="Viragh M."/>
            <person name="Kuo A."/>
            <person name="Thoen E."/>
            <person name="Andreopoulos B."/>
            <person name="Lu D."/>
            <person name="Skrede I."/>
            <person name="Drula E."/>
            <person name="Henrissat B."/>
            <person name="Morin E."/>
            <person name="Kohler A."/>
            <person name="Barry K."/>
            <person name="LaButti K."/>
            <person name="Morin E."/>
            <person name="Salamov A."/>
            <person name="Lipzen A."/>
            <person name="Mereny Z."/>
            <person name="Hegedus B."/>
            <person name="Baldrian P."/>
            <person name="Stursova M."/>
            <person name="Weitz H."/>
            <person name="Taylor A."/>
            <person name="Grigoriev I.V."/>
            <person name="Nagy L.G."/>
            <person name="Martin F."/>
            <person name="Kauserud H."/>
        </authorList>
    </citation>
    <scope>NUCLEOTIDE SEQUENCE</scope>
    <source>
        <strain evidence="1">CBHHK182m</strain>
    </source>
</reference>
<evidence type="ECO:0000313" key="2">
    <source>
        <dbReference type="Proteomes" id="UP001215598"/>
    </source>
</evidence>
<proteinExistence type="predicted"/>
<sequence>MSLNSTCILNSSCILNSTFNSTFILDPSCILSNSTGCISTSTACIPADLDISAIGVRVAIYAQNLLSLFPVVAALRDGEVSFNELEAAIDDDPHDRIHNSDLRHG</sequence>
<keyword evidence="2" id="KW-1185">Reference proteome</keyword>
<name>A0AAD7HV97_9AGAR</name>
<comment type="caution">
    <text evidence="1">The sequence shown here is derived from an EMBL/GenBank/DDBJ whole genome shotgun (WGS) entry which is preliminary data.</text>
</comment>